<dbReference type="EMBL" id="MUFC01000003">
    <property type="protein sequence ID" value="OOE89730.1"/>
    <property type="molecule type" value="Genomic_DNA"/>
</dbReference>
<proteinExistence type="predicted"/>
<evidence type="ECO:0000313" key="2">
    <source>
        <dbReference type="EMBL" id="OOE89730.1"/>
    </source>
</evidence>
<reference evidence="3" key="1">
    <citation type="submission" date="2017-01" db="EMBL/GenBank/DDBJ databases">
        <title>Draft genome of the species Salinivibrio sharmensis.</title>
        <authorList>
            <person name="Lopez-Hermoso C."/>
            <person name="De La Haba R."/>
            <person name="Sanchez-Porro C."/>
            <person name="Ventosa A."/>
        </authorList>
    </citation>
    <scope>NUCLEOTIDE SEQUENCE [LARGE SCALE GENOMIC DNA]</scope>
    <source>
        <strain evidence="3">CBH463</strain>
    </source>
</reference>
<name>A0ABX3KJG6_9GAMM</name>
<feature type="compositionally biased region" description="Basic residues" evidence="1">
    <location>
        <begin position="1"/>
        <end position="16"/>
    </location>
</feature>
<feature type="region of interest" description="Disordered" evidence="1">
    <location>
        <begin position="1"/>
        <end position="20"/>
    </location>
</feature>
<gene>
    <name evidence="2" type="ORF">BZG74_04245</name>
</gene>
<organism evidence="2 3">
    <name type="scientific">Salinivibrio sharmensis</name>
    <dbReference type="NCBI Taxonomy" id="390883"/>
    <lineage>
        <taxon>Bacteria</taxon>
        <taxon>Pseudomonadati</taxon>
        <taxon>Pseudomonadota</taxon>
        <taxon>Gammaproteobacteria</taxon>
        <taxon>Vibrionales</taxon>
        <taxon>Vibrionaceae</taxon>
        <taxon>Salinivibrio</taxon>
    </lineage>
</organism>
<keyword evidence="3" id="KW-1185">Reference proteome</keyword>
<protein>
    <submittedName>
        <fullName evidence="2">Uncharacterized protein</fullName>
    </submittedName>
</protein>
<accession>A0ABX3KJG6</accession>
<evidence type="ECO:0000256" key="1">
    <source>
        <dbReference type="SAM" id="MobiDB-lite"/>
    </source>
</evidence>
<evidence type="ECO:0000313" key="3">
    <source>
        <dbReference type="Proteomes" id="UP000188627"/>
    </source>
</evidence>
<dbReference type="Proteomes" id="UP000188627">
    <property type="component" value="Unassembled WGS sequence"/>
</dbReference>
<comment type="caution">
    <text evidence="2">The sequence shown here is derived from an EMBL/GenBank/DDBJ whole genome shotgun (WGS) entry which is preliminary data.</text>
</comment>
<sequence length="95" mass="10979">MVNNRRSKKKNKKRGLARTQAPKILESKTIIWEVCSAFPAPRSEQKVISFKKETPFTQPHECRHMADNDRSHFTDLLGSNIETDQTCTDFSPNMK</sequence>